<evidence type="ECO:0000313" key="6">
    <source>
        <dbReference type="Proteomes" id="UP000002058"/>
    </source>
</evidence>
<dbReference type="OMA" id="YHFAVII"/>
<proteinExistence type="predicted"/>
<dbReference type="GO" id="GO:0005634">
    <property type="term" value="C:nucleus"/>
    <property type="evidence" value="ECO:0007669"/>
    <property type="project" value="TreeGrafter"/>
</dbReference>
<dbReference type="EMBL" id="CH476616">
    <property type="protein sequence ID" value="EEP78859.1"/>
    <property type="molecule type" value="Genomic_DNA"/>
</dbReference>
<sequence length="444" mass="48517">MPSSQVGSRHSSSELKKGRSAESNLCFSQVYIGGAASLSFLQFIRETVVQYTGPSGFTHNAKIDSMLEDASAAAEEVSYNGDHVTFDEKIAFLRLYRLATSGIIDVISTSEATQLLEEMESSATVVHSSRLAVADLILAIGAQCPKADTAAVQKVNLFFTRGQKRAFSGMLEDPNLELVWAFLLMAFYMLGACRRNAGFMYLGVATRAAVALGLHDEDSYASLAPVESEKRYVRPNQAQVHESAIDGTFRLQTWMSLCVLDLLVSSILGRPSATSSLRLKLENGLIAKTTHVHLLASYTITHLMDTVTSELYGQKAVSTDAAEQFLRKLDRWSKELPNVMRTASPNLNSPKEQEHTLGSIQVGCFYYFATMLVTRPFLISTLTARLVRSCQGNPSSDSSTPTACEDPTHAKLASACVDSAAYLIQTCQDARKVDLLLSNMCIMK</sequence>
<dbReference type="GeneID" id="8439568"/>
<dbReference type="eggNOG" id="ENOG502QVYJ">
    <property type="taxonomic scope" value="Eukaryota"/>
</dbReference>
<dbReference type="SMART" id="SM00906">
    <property type="entry name" value="Fungal_trans"/>
    <property type="match status" value="1"/>
</dbReference>
<dbReference type="InParanoid" id="C4JLJ7"/>
<dbReference type="InterPro" id="IPR007219">
    <property type="entry name" value="XnlR_reg_dom"/>
</dbReference>
<dbReference type="HOGENOM" id="CLU_010170_3_0_1"/>
<organism evidence="5 6">
    <name type="scientific">Uncinocarpus reesii (strain UAMH 1704)</name>
    <dbReference type="NCBI Taxonomy" id="336963"/>
    <lineage>
        <taxon>Eukaryota</taxon>
        <taxon>Fungi</taxon>
        <taxon>Dikarya</taxon>
        <taxon>Ascomycota</taxon>
        <taxon>Pezizomycotina</taxon>
        <taxon>Eurotiomycetes</taxon>
        <taxon>Eurotiomycetidae</taxon>
        <taxon>Onygenales</taxon>
        <taxon>Onygenaceae</taxon>
        <taxon>Uncinocarpus</taxon>
    </lineage>
</organism>
<keyword evidence="3" id="KW-0539">Nucleus</keyword>
<dbReference type="AlphaFoldDB" id="C4JLJ7"/>
<dbReference type="PANTHER" id="PTHR47424">
    <property type="entry name" value="REGULATORY PROTEIN GAL4"/>
    <property type="match status" value="1"/>
</dbReference>
<accession>C4JLJ7</accession>
<dbReference type="GO" id="GO:0000435">
    <property type="term" value="P:positive regulation of transcription from RNA polymerase II promoter by galactose"/>
    <property type="evidence" value="ECO:0007669"/>
    <property type="project" value="TreeGrafter"/>
</dbReference>
<evidence type="ECO:0000256" key="3">
    <source>
        <dbReference type="ARBA" id="ARBA00023242"/>
    </source>
</evidence>
<dbReference type="GO" id="GO:0000981">
    <property type="term" value="F:DNA-binding transcription factor activity, RNA polymerase II-specific"/>
    <property type="evidence" value="ECO:0007669"/>
    <property type="project" value="TreeGrafter"/>
</dbReference>
<reference evidence="6" key="1">
    <citation type="journal article" date="2009" name="Genome Res.">
        <title>Comparative genomic analyses of the human fungal pathogens Coccidioides and their relatives.</title>
        <authorList>
            <person name="Sharpton T.J."/>
            <person name="Stajich J.E."/>
            <person name="Rounsley S.D."/>
            <person name="Gardner M.J."/>
            <person name="Wortman J.R."/>
            <person name="Jordar V.S."/>
            <person name="Maiti R."/>
            <person name="Kodira C.D."/>
            <person name="Neafsey D.E."/>
            <person name="Zeng Q."/>
            <person name="Hung C.-Y."/>
            <person name="McMahan C."/>
            <person name="Muszewska A."/>
            <person name="Grynberg M."/>
            <person name="Mandel M.A."/>
            <person name="Kellner E.M."/>
            <person name="Barker B.M."/>
            <person name="Galgiani J.N."/>
            <person name="Orbach M.J."/>
            <person name="Kirkland T.N."/>
            <person name="Cole G.T."/>
            <person name="Henn M.R."/>
            <person name="Birren B.W."/>
            <person name="Taylor J.W."/>
        </authorList>
    </citation>
    <scope>NUCLEOTIDE SEQUENCE [LARGE SCALE GENOMIC DNA]</scope>
    <source>
        <strain evidence="6">UAMH 1704</strain>
    </source>
</reference>
<dbReference type="CDD" id="cd12148">
    <property type="entry name" value="fungal_TF_MHR"/>
    <property type="match status" value="1"/>
</dbReference>
<dbReference type="Proteomes" id="UP000002058">
    <property type="component" value="Unassembled WGS sequence"/>
</dbReference>
<evidence type="ECO:0000256" key="1">
    <source>
        <dbReference type="ARBA" id="ARBA00023015"/>
    </source>
</evidence>
<gene>
    <name evidence="5" type="ORF">UREG_03705</name>
</gene>
<dbReference type="VEuPathDB" id="FungiDB:UREG_03705"/>
<evidence type="ECO:0000256" key="2">
    <source>
        <dbReference type="ARBA" id="ARBA00023163"/>
    </source>
</evidence>
<keyword evidence="6" id="KW-1185">Reference proteome</keyword>
<dbReference type="GO" id="GO:0006351">
    <property type="term" value="P:DNA-templated transcription"/>
    <property type="evidence" value="ECO:0007669"/>
    <property type="project" value="InterPro"/>
</dbReference>
<dbReference type="RefSeq" id="XP_002544188.1">
    <property type="nucleotide sequence ID" value="XM_002544142.1"/>
</dbReference>
<dbReference type="InterPro" id="IPR051127">
    <property type="entry name" value="Fungal_SecMet_Regulators"/>
</dbReference>
<evidence type="ECO:0000259" key="4">
    <source>
        <dbReference type="SMART" id="SM00906"/>
    </source>
</evidence>
<dbReference type="Pfam" id="PF04082">
    <property type="entry name" value="Fungal_trans"/>
    <property type="match status" value="1"/>
</dbReference>
<name>C4JLJ7_UNCRE</name>
<feature type="domain" description="Xylanolytic transcriptional activator regulatory" evidence="4">
    <location>
        <begin position="198"/>
        <end position="286"/>
    </location>
</feature>
<keyword evidence="2" id="KW-0804">Transcription</keyword>
<dbReference type="OrthoDB" id="4064873at2759"/>
<evidence type="ECO:0000313" key="5">
    <source>
        <dbReference type="EMBL" id="EEP78859.1"/>
    </source>
</evidence>
<dbReference type="KEGG" id="ure:UREG_03705"/>
<dbReference type="PANTHER" id="PTHR47424:SF9">
    <property type="entry name" value="TAH-2"/>
    <property type="match status" value="1"/>
</dbReference>
<dbReference type="GO" id="GO:0008270">
    <property type="term" value="F:zinc ion binding"/>
    <property type="evidence" value="ECO:0007669"/>
    <property type="project" value="InterPro"/>
</dbReference>
<dbReference type="GO" id="GO:0000978">
    <property type="term" value="F:RNA polymerase II cis-regulatory region sequence-specific DNA binding"/>
    <property type="evidence" value="ECO:0007669"/>
    <property type="project" value="TreeGrafter"/>
</dbReference>
<keyword evidence="1" id="KW-0805">Transcription regulation</keyword>
<protein>
    <recommendedName>
        <fullName evidence="4">Xylanolytic transcriptional activator regulatory domain-containing protein</fullName>
    </recommendedName>
</protein>